<dbReference type="SUPFAM" id="SSF56300">
    <property type="entry name" value="Metallo-dependent phosphatases"/>
    <property type="match status" value="1"/>
</dbReference>
<proteinExistence type="inferred from homology"/>
<dbReference type="GO" id="GO:0005634">
    <property type="term" value="C:nucleus"/>
    <property type="evidence" value="ECO:0007669"/>
    <property type="project" value="TreeGrafter"/>
</dbReference>
<name>A0AAV5VF42_9BILA</name>
<dbReference type="PROSITE" id="PS00125">
    <property type="entry name" value="SER_THR_PHOSPHATASE"/>
    <property type="match status" value="1"/>
</dbReference>
<dbReference type="AlphaFoldDB" id="A0AAV5VF42"/>
<sequence>QYPFRYKDVVRVLYDAKIVFSKEPTLLECGAPAVIVGDLHGQYSDLLRIFASFDEKRDGKTLPGYRNHRYIFLGDYVDRGNQSVEVIMLLFMLKIKLPNKFILLRGNHETSAINKKYGLREEVDRRFHPDDSSAVFDMLNEVFTHMPLACRLGKKIMCMHGGISPKLRTLQDIVAIPKPLIDPNTDDLARDLLWADPMIGLKGWAPNNVRGISLFFGEDALRETMKRLGIDLVVRGHQMAWNGYRFYDDRRLLTIFSAPGYSNKC</sequence>
<dbReference type="PRINTS" id="PR00114">
    <property type="entry name" value="STPHPHTASE"/>
</dbReference>
<dbReference type="InterPro" id="IPR004843">
    <property type="entry name" value="Calcineurin-like_PHP"/>
</dbReference>
<dbReference type="InterPro" id="IPR029052">
    <property type="entry name" value="Metallo-depent_PP-like"/>
</dbReference>
<dbReference type="InterPro" id="IPR006186">
    <property type="entry name" value="Ser/Thr-sp_prot-phosphatase"/>
</dbReference>
<feature type="non-terminal residue" evidence="3">
    <location>
        <position position="1"/>
    </location>
</feature>
<reference evidence="3" key="1">
    <citation type="submission" date="2023-10" db="EMBL/GenBank/DDBJ databases">
        <title>Genome assembly of Pristionchus species.</title>
        <authorList>
            <person name="Yoshida K."/>
            <person name="Sommer R.J."/>
        </authorList>
    </citation>
    <scope>NUCLEOTIDE SEQUENCE</scope>
    <source>
        <strain evidence="3">RS5133</strain>
    </source>
</reference>
<comment type="catalytic activity">
    <reaction evidence="1">
        <text>O-phospho-L-threonyl-[protein] + H2O = L-threonyl-[protein] + phosphate</text>
        <dbReference type="Rhea" id="RHEA:47004"/>
        <dbReference type="Rhea" id="RHEA-COMP:11060"/>
        <dbReference type="Rhea" id="RHEA-COMP:11605"/>
        <dbReference type="ChEBI" id="CHEBI:15377"/>
        <dbReference type="ChEBI" id="CHEBI:30013"/>
        <dbReference type="ChEBI" id="CHEBI:43474"/>
        <dbReference type="ChEBI" id="CHEBI:61977"/>
        <dbReference type="EC" id="3.1.3.16"/>
    </reaction>
</comment>
<evidence type="ECO:0000313" key="3">
    <source>
        <dbReference type="EMBL" id="GMT17316.1"/>
    </source>
</evidence>
<accession>A0AAV5VF42</accession>
<gene>
    <name evidence="3" type="ORF">PFISCL1PPCAC_8613</name>
</gene>
<protein>
    <recommendedName>
        <fullName evidence="1">Serine/threonine-protein phosphatase</fullName>
        <ecNumber evidence="1">3.1.3.16</ecNumber>
    </recommendedName>
</protein>
<dbReference type="GO" id="GO:0004722">
    <property type="term" value="F:protein serine/threonine phosphatase activity"/>
    <property type="evidence" value="ECO:0007669"/>
    <property type="project" value="UniProtKB-EC"/>
</dbReference>
<feature type="non-terminal residue" evidence="3">
    <location>
        <position position="265"/>
    </location>
</feature>
<dbReference type="InterPro" id="IPR050341">
    <property type="entry name" value="PP1_catalytic_subunit"/>
</dbReference>
<evidence type="ECO:0000313" key="4">
    <source>
        <dbReference type="Proteomes" id="UP001432322"/>
    </source>
</evidence>
<dbReference type="Gene3D" id="3.60.21.10">
    <property type="match status" value="1"/>
</dbReference>
<dbReference type="Pfam" id="PF00149">
    <property type="entry name" value="Metallophos"/>
    <property type="match status" value="1"/>
</dbReference>
<dbReference type="Proteomes" id="UP001432322">
    <property type="component" value="Unassembled WGS sequence"/>
</dbReference>
<comment type="caution">
    <text evidence="3">The sequence shown here is derived from an EMBL/GenBank/DDBJ whole genome shotgun (WGS) entry which is preliminary data.</text>
</comment>
<dbReference type="PANTHER" id="PTHR11668">
    <property type="entry name" value="SERINE/THREONINE PROTEIN PHOSPHATASE"/>
    <property type="match status" value="1"/>
</dbReference>
<dbReference type="EMBL" id="BTSY01000003">
    <property type="protein sequence ID" value="GMT17316.1"/>
    <property type="molecule type" value="Genomic_DNA"/>
</dbReference>
<dbReference type="SMART" id="SM00156">
    <property type="entry name" value="PP2Ac"/>
    <property type="match status" value="1"/>
</dbReference>
<dbReference type="PANTHER" id="PTHR11668:SF491">
    <property type="entry name" value="SERINE_THREONINE-PROTEIN PHOSPHATASE"/>
    <property type="match status" value="1"/>
</dbReference>
<keyword evidence="4" id="KW-1185">Reference proteome</keyword>
<evidence type="ECO:0000256" key="1">
    <source>
        <dbReference type="RuleBase" id="RU004273"/>
    </source>
</evidence>
<evidence type="ECO:0000259" key="2">
    <source>
        <dbReference type="PROSITE" id="PS00125"/>
    </source>
</evidence>
<keyword evidence="1" id="KW-0378">Hydrolase</keyword>
<dbReference type="EC" id="3.1.3.16" evidence="1"/>
<feature type="domain" description="Serine/threonine specific protein phosphatases" evidence="2">
    <location>
        <begin position="104"/>
        <end position="109"/>
    </location>
</feature>
<comment type="similarity">
    <text evidence="1">Belongs to the PPP phosphatase family.</text>
</comment>
<organism evidence="3 4">
    <name type="scientific">Pristionchus fissidentatus</name>
    <dbReference type="NCBI Taxonomy" id="1538716"/>
    <lineage>
        <taxon>Eukaryota</taxon>
        <taxon>Metazoa</taxon>
        <taxon>Ecdysozoa</taxon>
        <taxon>Nematoda</taxon>
        <taxon>Chromadorea</taxon>
        <taxon>Rhabditida</taxon>
        <taxon>Rhabditina</taxon>
        <taxon>Diplogasteromorpha</taxon>
        <taxon>Diplogasteroidea</taxon>
        <taxon>Neodiplogasteridae</taxon>
        <taxon>Pristionchus</taxon>
    </lineage>
</organism>
<dbReference type="GO" id="GO:0005737">
    <property type="term" value="C:cytoplasm"/>
    <property type="evidence" value="ECO:0007669"/>
    <property type="project" value="TreeGrafter"/>
</dbReference>